<reference evidence="5 6" key="2">
    <citation type="submission" date="2018-11" db="EMBL/GenBank/DDBJ databases">
        <authorList>
            <consortium name="Pathogen Informatics"/>
        </authorList>
    </citation>
    <scope>NUCLEOTIDE SEQUENCE [LARGE SCALE GENOMIC DNA]</scope>
</reference>
<proteinExistence type="predicted"/>
<evidence type="ECO:0000313" key="6">
    <source>
        <dbReference type="Proteomes" id="UP000050794"/>
    </source>
</evidence>
<evidence type="ECO:0000256" key="2">
    <source>
        <dbReference type="SAM" id="MobiDB-lite"/>
    </source>
</evidence>
<accession>A0A183U067</accession>
<dbReference type="GO" id="GO:0042302">
    <property type="term" value="F:structural constituent of cuticle"/>
    <property type="evidence" value="ECO:0007669"/>
    <property type="project" value="InterPro"/>
</dbReference>
<dbReference type="InterPro" id="IPR002486">
    <property type="entry name" value="Col_cuticle_N"/>
</dbReference>
<feature type="transmembrane region" description="Helical" evidence="3">
    <location>
        <begin position="20"/>
        <end position="44"/>
    </location>
</feature>
<keyword evidence="3" id="KW-0812">Transmembrane</keyword>
<gene>
    <name evidence="5" type="ORF">TCNE_LOCUS1887</name>
</gene>
<feature type="compositionally biased region" description="Pro residues" evidence="2">
    <location>
        <begin position="100"/>
        <end position="109"/>
    </location>
</feature>
<dbReference type="WBParaSite" id="TCNE_0000188701-mRNA-1">
    <property type="protein sequence ID" value="TCNE_0000188701-mRNA-1"/>
    <property type="gene ID" value="TCNE_0000188701"/>
</dbReference>
<feature type="region of interest" description="Disordered" evidence="2">
    <location>
        <begin position="90"/>
        <end position="128"/>
    </location>
</feature>
<dbReference type="PANTHER" id="PTHR24637">
    <property type="entry name" value="COLLAGEN"/>
    <property type="match status" value="1"/>
</dbReference>
<organism evidence="6 7">
    <name type="scientific">Toxocara canis</name>
    <name type="common">Canine roundworm</name>
    <dbReference type="NCBI Taxonomy" id="6265"/>
    <lineage>
        <taxon>Eukaryota</taxon>
        <taxon>Metazoa</taxon>
        <taxon>Ecdysozoa</taxon>
        <taxon>Nematoda</taxon>
        <taxon>Chromadorea</taxon>
        <taxon>Rhabditida</taxon>
        <taxon>Spirurina</taxon>
        <taxon>Ascaridomorpha</taxon>
        <taxon>Ascaridoidea</taxon>
        <taxon>Toxocaridae</taxon>
        <taxon>Toxocara</taxon>
    </lineage>
</organism>
<dbReference type="EMBL" id="UYWY01001622">
    <property type="protein sequence ID" value="VDM26995.1"/>
    <property type="molecule type" value="Genomic_DNA"/>
</dbReference>
<keyword evidence="3" id="KW-0472">Membrane</keyword>
<sequence>MGVPAQMEEQRERAYKAVAYAAVTFSLISILSVCITMPIVYSFVDHVQQQTKKDLQFCKSSARDIMSEVAKRQPISSAAIANRTRRQVGACDSCCRPGHPGRPGPPGPNGKPGIPGAPGRPGNLNYQS</sequence>
<evidence type="ECO:0000256" key="1">
    <source>
        <dbReference type="ARBA" id="ARBA00022737"/>
    </source>
</evidence>
<reference evidence="7" key="1">
    <citation type="submission" date="2016-06" db="UniProtKB">
        <authorList>
            <consortium name="WormBaseParasite"/>
        </authorList>
    </citation>
    <scope>IDENTIFICATION</scope>
</reference>
<keyword evidence="6" id="KW-1185">Reference proteome</keyword>
<dbReference type="Pfam" id="PF01484">
    <property type="entry name" value="Col_cuticle_N"/>
    <property type="match status" value="1"/>
</dbReference>
<protein>
    <submittedName>
        <fullName evidence="7">Col_cuticle_N domain-containing protein</fullName>
    </submittedName>
</protein>
<dbReference type="SMART" id="SM01088">
    <property type="entry name" value="Col_cuticle_N"/>
    <property type="match status" value="1"/>
</dbReference>
<evidence type="ECO:0000259" key="4">
    <source>
        <dbReference type="SMART" id="SM01088"/>
    </source>
</evidence>
<dbReference type="AlphaFoldDB" id="A0A183U067"/>
<dbReference type="Proteomes" id="UP000050794">
    <property type="component" value="Unassembled WGS sequence"/>
</dbReference>
<keyword evidence="3" id="KW-1133">Transmembrane helix</keyword>
<dbReference type="PANTHER" id="PTHR24637:SF327">
    <property type="entry name" value="NEMATODE CUTICLE COLLAGEN N-TERMINAL DOMAIN-CONTAINING PROTEIN"/>
    <property type="match status" value="1"/>
</dbReference>
<keyword evidence="1" id="KW-0677">Repeat</keyword>
<evidence type="ECO:0000313" key="7">
    <source>
        <dbReference type="WBParaSite" id="TCNE_0000188701-mRNA-1"/>
    </source>
</evidence>
<name>A0A183U067_TOXCA</name>
<feature type="domain" description="Nematode cuticle collagen N-terminal" evidence="4">
    <location>
        <begin position="17"/>
        <end position="69"/>
    </location>
</feature>
<evidence type="ECO:0000313" key="5">
    <source>
        <dbReference type="EMBL" id="VDM26995.1"/>
    </source>
</evidence>
<evidence type="ECO:0000256" key="3">
    <source>
        <dbReference type="SAM" id="Phobius"/>
    </source>
</evidence>